<evidence type="ECO:0000259" key="12">
    <source>
        <dbReference type="Pfam" id="PF23559"/>
    </source>
</evidence>
<dbReference type="Gene3D" id="3.40.50.300">
    <property type="entry name" value="P-loop containing nucleotide triphosphate hydrolases"/>
    <property type="match status" value="1"/>
</dbReference>
<evidence type="ECO:0000256" key="2">
    <source>
        <dbReference type="ARBA" id="ARBA00022614"/>
    </source>
</evidence>
<dbReference type="Pfam" id="PF18052">
    <property type="entry name" value="Rx_N"/>
    <property type="match status" value="1"/>
</dbReference>
<dbReference type="GO" id="GO:0043531">
    <property type="term" value="F:ADP binding"/>
    <property type="evidence" value="ECO:0007669"/>
    <property type="project" value="InterPro"/>
</dbReference>
<keyword evidence="4" id="KW-0547">Nucleotide-binding</keyword>
<evidence type="ECO:0000259" key="14">
    <source>
        <dbReference type="Pfam" id="PF25019"/>
    </source>
</evidence>
<dbReference type="InterPro" id="IPR002182">
    <property type="entry name" value="NB-ARC"/>
</dbReference>
<dbReference type="InterPro" id="IPR032675">
    <property type="entry name" value="LRR_dom_sf"/>
</dbReference>
<dbReference type="InterPro" id="IPR055414">
    <property type="entry name" value="LRR_R13L4/SHOC2-like"/>
</dbReference>
<dbReference type="GO" id="GO:0042742">
    <property type="term" value="P:defense response to bacterium"/>
    <property type="evidence" value="ECO:0007669"/>
    <property type="project" value="UniProtKB-ARBA"/>
</dbReference>
<dbReference type="SUPFAM" id="SSF52058">
    <property type="entry name" value="L domain-like"/>
    <property type="match status" value="1"/>
</dbReference>
<dbReference type="Pfam" id="PF00931">
    <property type="entry name" value="NB-ARC"/>
    <property type="match status" value="1"/>
</dbReference>
<evidence type="ECO:0000259" key="10">
    <source>
        <dbReference type="Pfam" id="PF00931"/>
    </source>
</evidence>
<dbReference type="SUPFAM" id="SSF52540">
    <property type="entry name" value="P-loop containing nucleoside triphosphate hydrolases"/>
    <property type="match status" value="1"/>
</dbReference>
<dbReference type="InterPro" id="IPR041118">
    <property type="entry name" value="Rx_N"/>
</dbReference>
<dbReference type="FunFam" id="1.10.10.10:FF:000322">
    <property type="entry name" value="Probable disease resistance protein At1g63360"/>
    <property type="match status" value="1"/>
</dbReference>
<feature type="domain" description="Disease resistance R13L4/SHOC-2-like LRR" evidence="13">
    <location>
        <begin position="557"/>
        <end position="647"/>
    </location>
</feature>
<evidence type="ECO:0000256" key="9">
    <source>
        <dbReference type="SAM" id="Phobius"/>
    </source>
</evidence>
<feature type="domain" description="Disease resistance protein winged helix" evidence="12">
    <location>
        <begin position="448"/>
        <end position="517"/>
    </location>
</feature>
<evidence type="ECO:0008006" key="16">
    <source>
        <dbReference type="Google" id="ProtNLM"/>
    </source>
</evidence>
<keyword evidence="9" id="KW-0812">Transmembrane</keyword>
<feature type="coiled-coil region" evidence="7">
    <location>
        <begin position="42"/>
        <end position="93"/>
    </location>
</feature>
<dbReference type="PRINTS" id="PR00364">
    <property type="entry name" value="DISEASERSIST"/>
</dbReference>
<keyword evidence="9" id="KW-0472">Membrane</keyword>
<dbReference type="GO" id="GO:0009626">
    <property type="term" value="P:plant-type hypersensitive response"/>
    <property type="evidence" value="ECO:0007669"/>
    <property type="project" value="UniProtKB-ARBA"/>
</dbReference>
<gene>
    <name evidence="15" type="ORF">CB5_LOCUS24183</name>
</gene>
<evidence type="ECO:0000256" key="1">
    <source>
        <dbReference type="ARBA" id="ARBA00008894"/>
    </source>
</evidence>
<keyword evidence="6" id="KW-0067">ATP-binding</keyword>
<proteinExistence type="inferred from homology"/>
<dbReference type="Gene3D" id="1.20.5.4130">
    <property type="match status" value="1"/>
</dbReference>
<protein>
    <recommendedName>
        <fullName evidence="16">Disease resistance RPP13-like protein 1</fullName>
    </recommendedName>
</protein>
<evidence type="ECO:0000256" key="4">
    <source>
        <dbReference type="ARBA" id="ARBA00022741"/>
    </source>
</evidence>
<accession>A0A6V7QCX5</accession>
<feature type="transmembrane region" description="Helical" evidence="9">
    <location>
        <begin position="1065"/>
        <end position="1084"/>
    </location>
</feature>
<dbReference type="PANTHER" id="PTHR36766:SF40">
    <property type="entry name" value="DISEASE RESISTANCE PROTEIN RGA3"/>
    <property type="match status" value="1"/>
</dbReference>
<keyword evidence="7" id="KW-0175">Coiled coil</keyword>
<dbReference type="Gene3D" id="3.80.10.10">
    <property type="entry name" value="Ribonuclease Inhibitor"/>
    <property type="match status" value="3"/>
</dbReference>
<dbReference type="Gene3D" id="1.10.8.430">
    <property type="entry name" value="Helical domain of apoptotic protease-activating factors"/>
    <property type="match status" value="1"/>
</dbReference>
<evidence type="ECO:0000256" key="5">
    <source>
        <dbReference type="ARBA" id="ARBA00022821"/>
    </source>
</evidence>
<evidence type="ECO:0000256" key="3">
    <source>
        <dbReference type="ARBA" id="ARBA00022737"/>
    </source>
</evidence>
<evidence type="ECO:0000256" key="7">
    <source>
        <dbReference type="SAM" id="Coils"/>
    </source>
</evidence>
<dbReference type="AlphaFoldDB" id="A0A6V7QCX5"/>
<dbReference type="PANTHER" id="PTHR36766">
    <property type="entry name" value="PLANT BROAD-SPECTRUM MILDEW RESISTANCE PROTEIN RPW8"/>
    <property type="match status" value="1"/>
</dbReference>
<dbReference type="InterPro" id="IPR056789">
    <property type="entry name" value="LRR_R13L1-DRL21"/>
</dbReference>
<dbReference type="Pfam" id="PF23559">
    <property type="entry name" value="WHD_DRP"/>
    <property type="match status" value="1"/>
</dbReference>
<dbReference type="InterPro" id="IPR058922">
    <property type="entry name" value="WHD_DRP"/>
</dbReference>
<dbReference type="Gene3D" id="1.10.10.10">
    <property type="entry name" value="Winged helix-like DNA-binding domain superfamily/Winged helix DNA-binding domain"/>
    <property type="match status" value="1"/>
</dbReference>
<dbReference type="Pfam" id="PF25019">
    <property type="entry name" value="LRR_R13L1-DRL21"/>
    <property type="match status" value="1"/>
</dbReference>
<reference evidence="15" key="1">
    <citation type="submission" date="2020-07" db="EMBL/GenBank/DDBJ databases">
        <authorList>
            <person name="Lin J."/>
        </authorList>
    </citation>
    <scope>NUCLEOTIDE SEQUENCE</scope>
</reference>
<dbReference type="Pfam" id="PF23598">
    <property type="entry name" value="LRR_14"/>
    <property type="match status" value="1"/>
</dbReference>
<feature type="domain" description="Disease resistance N-terminal" evidence="11">
    <location>
        <begin position="40"/>
        <end position="104"/>
    </location>
</feature>
<comment type="similarity">
    <text evidence="1">Belongs to the disease resistance NB-LRR family.</text>
</comment>
<dbReference type="GO" id="GO:0005524">
    <property type="term" value="F:ATP binding"/>
    <property type="evidence" value="ECO:0007669"/>
    <property type="project" value="UniProtKB-KW"/>
</dbReference>
<dbReference type="InterPro" id="IPR027417">
    <property type="entry name" value="P-loop_NTPase"/>
</dbReference>
<keyword evidence="9" id="KW-1133">Transmembrane helix</keyword>
<evidence type="ECO:0000259" key="11">
    <source>
        <dbReference type="Pfam" id="PF18052"/>
    </source>
</evidence>
<dbReference type="InterPro" id="IPR036388">
    <property type="entry name" value="WH-like_DNA-bd_sf"/>
</dbReference>
<evidence type="ECO:0000259" key="13">
    <source>
        <dbReference type="Pfam" id="PF23598"/>
    </source>
</evidence>
<evidence type="ECO:0000313" key="15">
    <source>
        <dbReference type="EMBL" id="CAD1840972.1"/>
    </source>
</evidence>
<keyword evidence="5" id="KW-0611">Plant defense</keyword>
<organism evidence="15">
    <name type="scientific">Ananas comosus var. bracteatus</name>
    <name type="common">red pineapple</name>
    <dbReference type="NCBI Taxonomy" id="296719"/>
    <lineage>
        <taxon>Eukaryota</taxon>
        <taxon>Viridiplantae</taxon>
        <taxon>Streptophyta</taxon>
        <taxon>Embryophyta</taxon>
        <taxon>Tracheophyta</taxon>
        <taxon>Spermatophyta</taxon>
        <taxon>Magnoliopsida</taxon>
        <taxon>Liliopsida</taxon>
        <taxon>Poales</taxon>
        <taxon>Bromeliaceae</taxon>
        <taxon>Bromelioideae</taxon>
        <taxon>Ananas</taxon>
    </lineage>
</organism>
<dbReference type="GO" id="GO:0002758">
    <property type="term" value="P:innate immune response-activating signaling pathway"/>
    <property type="evidence" value="ECO:0007669"/>
    <property type="project" value="UniProtKB-ARBA"/>
</dbReference>
<feature type="domain" description="NB-ARC" evidence="10">
    <location>
        <begin position="191"/>
        <end position="364"/>
    </location>
</feature>
<feature type="region of interest" description="Disordered" evidence="8">
    <location>
        <begin position="166"/>
        <end position="187"/>
    </location>
</feature>
<feature type="domain" description="R13L1/DRL21-like LRR repeat region" evidence="14">
    <location>
        <begin position="705"/>
        <end position="853"/>
    </location>
</feature>
<keyword evidence="3" id="KW-0677">Repeat</keyword>
<keyword evidence="2" id="KW-0433">Leucine-rich repeat</keyword>
<evidence type="ECO:0000256" key="6">
    <source>
        <dbReference type="ARBA" id="ARBA00022840"/>
    </source>
</evidence>
<dbReference type="EMBL" id="LR862135">
    <property type="protein sequence ID" value="CAD1840972.1"/>
    <property type="molecule type" value="Genomic_DNA"/>
</dbReference>
<sequence>MAAGFVSSIIKWTAEKFSSLTPAQSTAGCSTFEPHARAIENFEMLQKTMQSIQDALDNTDEKDVRSFSEKLRLKELSGAARDAEDVFEEYEYEVLRAKAKARSRRQVDIGRKRKLEEVCETSTDDIPVLVPVPNDLIIRMKEIKKKFDAITKEWDTLRLRETDGPRRRNDHAWMPKPTSSLVHEPNVHGREDDKENIIQMLLEDDENSRNSVSVLPIVGMGGIGKTTLAQLVYNDPKVSHRFRQKGWVCVSENFDVLELTRKIFTSITKGSCDYTELNEIVDALREELIGKRFLLVLDDVWIDNPNLWNPLRNLLFALESGKVIVTTRNESTATIMQTMLLYRLDRLGFDDCWLIFVQQAFEGRDPNALPELVEIGKKIVVKCKGLPLAVKVLGGLLRFESDEGKWIDILDSELWELDEEEDQILPALRLSYDRMPPALKQCFMYFSLFPKDYQFYKNDIIRLLMSQGLFRSDGTKLEEDIGRGFLDDLLQRSILEYDRNCEDKESLKMHDLVHDLAQSVVGEEFIRVDDGELCNLPGEVRHLSLIWSNSISNLNLLPLKKLEALRTFIIILRDGLQPEVRVDVLSDLFRNLKTLRALDLRWTRIGALPESIGNLKLLRYLDVRYTDVKRLPGSIFSLYNLQTLGIKYDPLAESSEAIKELINLRHLLFEGNEHTNYLPSGIRHLTNLQTMMIIPIGRDPRHFRIQDLKNLSHLKKMQILNLKNIDSVEDAQEANLRSKIDLKVLQLSWERSSALYCNTSCEQSSGEPSKVPSEATRSLLPVDWFEERVLASLEPHTNLAELLIYCYGGIRFPQWVGDVSFSKLVKITLLNCQKCILLPSLGQLPSLTYLNMSYIESLQHIRREFYGCSSEAKGFPSLEILAFSSMDNWVEWGGGEYGDFPRLQEISIGECPKLQRLPQHLYSSLTRLVLSNCEQLDELPLLPSLTHLTLRGKFNEKMLSSLHLHLLRFLEITGLKTLPVEFRKLCSLQKLCISYCYGLETVVSLYEHPSLEELSVRNSPQVQFRLHSSEDVITRNCPVLQEWCRRHDIDLTYSGVILYKNSMQFLRAFTSPYVSPLIFVFVFWKQVNLARKNLPVVKQQHSRTSLKIE</sequence>
<evidence type="ECO:0000256" key="8">
    <source>
        <dbReference type="SAM" id="MobiDB-lite"/>
    </source>
</evidence>
<dbReference type="InterPro" id="IPR042197">
    <property type="entry name" value="Apaf_helical"/>
</dbReference>
<name>A0A6V7QCX5_ANACO</name>